<evidence type="ECO:0000313" key="3">
    <source>
        <dbReference type="EMBL" id="MDT3401232.1"/>
    </source>
</evidence>
<keyword evidence="4" id="KW-1185">Reference proteome</keyword>
<dbReference type="InterPro" id="IPR022273">
    <property type="entry name" value="PRTRC_protein-E"/>
</dbReference>
<dbReference type="EMBL" id="JAVLVU010000001">
    <property type="protein sequence ID" value="MDT3401232.1"/>
    <property type="molecule type" value="Genomic_DNA"/>
</dbReference>
<accession>A0ABU3GNB1</accession>
<comment type="caution">
    <text evidence="3">The sequence shown here is derived from an EMBL/GenBank/DDBJ whole genome shotgun (WGS) entry which is preliminary data.</text>
</comment>
<dbReference type="Proteomes" id="UP001258315">
    <property type="component" value="Unassembled WGS sequence"/>
</dbReference>
<reference evidence="4" key="1">
    <citation type="submission" date="2023-07" db="EMBL/GenBank/DDBJ databases">
        <title>Functional and genomic diversity of the sorghum phyllosphere microbiome.</title>
        <authorList>
            <person name="Shade A."/>
        </authorList>
    </citation>
    <scope>NUCLEOTIDE SEQUENCE [LARGE SCALE GENOMIC DNA]</scope>
    <source>
        <strain evidence="4">SORGH_AS_0422</strain>
    </source>
</reference>
<proteinExistence type="predicted"/>
<feature type="compositionally biased region" description="Basic and acidic residues" evidence="1">
    <location>
        <begin position="122"/>
        <end position="131"/>
    </location>
</feature>
<sequence>MTTDFFKHLTQIAAPGIWKFTMQSDDNILFTVSALFSTAHGGDAAAQLIPPMLLKGTAEELDAGFFKAITAPVQQTSALFANMEQYQKQQEAAQAASKEERDKKQKAKAEANAQKNSSSKSTDIELPDKAEKKKAYDTAMKTIGELISAMKYEEALAILPAVSDYPEKETELKNKQADLLRMKELKAQHSLNL</sequence>
<feature type="compositionally biased region" description="Low complexity" evidence="1">
    <location>
        <begin position="110"/>
        <end position="121"/>
    </location>
</feature>
<protein>
    <submittedName>
        <fullName evidence="3">PRTRC genetic system protein E</fullName>
    </submittedName>
</protein>
<dbReference type="RefSeq" id="WP_311947091.1">
    <property type="nucleotide sequence ID" value="NZ_JAVLVU010000001.1"/>
</dbReference>
<gene>
    <name evidence="3" type="ORF">QE417_000304</name>
</gene>
<feature type="domain" description="ParB-related ThiF-related cassette protein E" evidence="2">
    <location>
        <begin position="1"/>
        <end position="181"/>
    </location>
</feature>
<feature type="region of interest" description="Disordered" evidence="1">
    <location>
        <begin position="91"/>
        <end position="131"/>
    </location>
</feature>
<evidence type="ECO:0000259" key="2">
    <source>
        <dbReference type="Pfam" id="PF19556"/>
    </source>
</evidence>
<name>A0ABU3GNB1_9SPHI</name>
<evidence type="ECO:0000313" key="4">
    <source>
        <dbReference type="Proteomes" id="UP001258315"/>
    </source>
</evidence>
<evidence type="ECO:0000256" key="1">
    <source>
        <dbReference type="SAM" id="MobiDB-lite"/>
    </source>
</evidence>
<dbReference type="NCBIfam" id="TIGR03741">
    <property type="entry name" value="PRTRC_E"/>
    <property type="match status" value="1"/>
</dbReference>
<dbReference type="Pfam" id="PF19556">
    <property type="entry name" value="PRTRC_E"/>
    <property type="match status" value="1"/>
</dbReference>
<organism evidence="3 4">
    <name type="scientific">Mucilaginibacter terrae</name>
    <dbReference type="NCBI Taxonomy" id="1955052"/>
    <lineage>
        <taxon>Bacteria</taxon>
        <taxon>Pseudomonadati</taxon>
        <taxon>Bacteroidota</taxon>
        <taxon>Sphingobacteriia</taxon>
        <taxon>Sphingobacteriales</taxon>
        <taxon>Sphingobacteriaceae</taxon>
        <taxon>Mucilaginibacter</taxon>
    </lineage>
</organism>
<feature type="compositionally biased region" description="Basic and acidic residues" evidence="1">
    <location>
        <begin position="97"/>
        <end position="109"/>
    </location>
</feature>